<evidence type="ECO:0000256" key="1">
    <source>
        <dbReference type="SAM" id="MobiDB-lite"/>
    </source>
</evidence>
<dbReference type="Proteomes" id="UP000013521">
    <property type="component" value="Unassembled WGS sequence"/>
</dbReference>
<feature type="transmembrane region" description="Helical" evidence="2">
    <location>
        <begin position="177"/>
        <end position="198"/>
    </location>
</feature>
<evidence type="ECO:0000313" key="3">
    <source>
        <dbReference type="EMBL" id="EOD51741.1"/>
    </source>
</evidence>
<feature type="transmembrane region" description="Helical" evidence="2">
    <location>
        <begin position="44"/>
        <end position="65"/>
    </location>
</feature>
<sequence>MEHFHHHFHLDPTPTPSTYNEAQGFEQSMFGNQHGGAIDDLTKFWIPFAAIYTFILCLGMTIIYFQRFTQAVRIRGFWLTCAAVFSLHIYLLMIFLSYPLRFWYGCTSEFWVMATIFPFGLGLFQISNARFIYYYQTQQDLLARPHRNKRAKAPCCFRDPLGFLKAQKSMNFMTKTLVFVFCTWLLTILFCAFMYFGAFNFHESYGLFGEWSGDANCHRGPHGEWVPTAMGQLLMTWFWGPYMLWYARNIQDTHYWSLQTKINLLAGLPGTPLWLAFLYSNNPTIIAINRWFPHAGWFIPGIITIQMGAIIFPILDICKAGVYMMNLEDDRETNSPESTSDATNRRMNKGLYSMSAFETALMGNIEPLLAWAANRNFTAAEINFLVYVRNWKENWGGPGRRNRSLNPVQARTRFEDAAIIFLTFINPETSKVTINIDDHSYRDIAKYFSDVVARDLHGEGVSFFSAQQQVAPWENEHASQSQRTPSFDRGRLQYVGDDSEDSDDDLYEVPKGFSLSVFDDAYRIIKEDLFYSTWMHYVNDIETTSMATETTDHLCTEACKHETWTPSPLQTPAQAHVGTPRF</sequence>
<feature type="transmembrane region" description="Helical" evidence="2">
    <location>
        <begin position="102"/>
        <end position="124"/>
    </location>
</feature>
<evidence type="ECO:0000256" key="2">
    <source>
        <dbReference type="SAM" id="Phobius"/>
    </source>
</evidence>
<reference evidence="4" key="1">
    <citation type="journal article" date="2013" name="Genome Announc.">
        <title>Draft genome sequence of Neofusicoccum parvum isolate UCR-NP2, a fungal vascular pathogen associated with grapevine cankers.</title>
        <authorList>
            <person name="Blanco-Ulate B."/>
            <person name="Rolshausen P."/>
            <person name="Cantu D."/>
        </authorList>
    </citation>
    <scope>NUCLEOTIDE SEQUENCE [LARGE SCALE GENOMIC DNA]</scope>
    <source>
        <strain evidence="4">UCR-NP2</strain>
    </source>
</reference>
<feature type="transmembrane region" description="Helical" evidence="2">
    <location>
        <begin position="77"/>
        <end position="96"/>
    </location>
</feature>
<name>R1GTX9_BOTPV</name>
<dbReference type="KEGG" id="npa:UCRNP2_1485"/>
<dbReference type="eggNOG" id="ENOG502SK59">
    <property type="taxonomic scope" value="Eukaryota"/>
</dbReference>
<dbReference type="OMA" id="LWIAFTY"/>
<feature type="transmembrane region" description="Helical" evidence="2">
    <location>
        <begin position="297"/>
        <end position="315"/>
    </location>
</feature>
<organism evidence="3 4">
    <name type="scientific">Botryosphaeria parva (strain UCR-NP2)</name>
    <name type="common">Grapevine canker fungus</name>
    <name type="synonym">Neofusicoccum parvum</name>
    <dbReference type="NCBI Taxonomy" id="1287680"/>
    <lineage>
        <taxon>Eukaryota</taxon>
        <taxon>Fungi</taxon>
        <taxon>Dikarya</taxon>
        <taxon>Ascomycota</taxon>
        <taxon>Pezizomycotina</taxon>
        <taxon>Dothideomycetes</taxon>
        <taxon>Dothideomycetes incertae sedis</taxon>
        <taxon>Botryosphaeriales</taxon>
        <taxon>Botryosphaeriaceae</taxon>
        <taxon>Neofusicoccum</taxon>
    </lineage>
</organism>
<keyword evidence="2" id="KW-0812">Transmembrane</keyword>
<dbReference type="AlphaFoldDB" id="R1GTX9"/>
<dbReference type="OrthoDB" id="5313079at2759"/>
<accession>R1GTX9</accession>
<feature type="transmembrane region" description="Helical" evidence="2">
    <location>
        <begin position="229"/>
        <end position="246"/>
    </location>
</feature>
<gene>
    <name evidence="3" type="ORF">UCRNP2_1485</name>
</gene>
<dbReference type="HOGENOM" id="CLU_022448_0_0_1"/>
<feature type="region of interest" description="Disordered" evidence="1">
    <location>
        <begin position="474"/>
        <end position="503"/>
    </location>
</feature>
<evidence type="ECO:0000313" key="4">
    <source>
        <dbReference type="Proteomes" id="UP000013521"/>
    </source>
</evidence>
<keyword evidence="2" id="KW-0472">Membrane</keyword>
<dbReference type="EMBL" id="KB915821">
    <property type="protein sequence ID" value="EOD51741.1"/>
    <property type="molecule type" value="Genomic_DNA"/>
</dbReference>
<protein>
    <submittedName>
        <fullName evidence="3">Putative integral membrane protein</fullName>
    </submittedName>
</protein>
<proteinExistence type="predicted"/>
<keyword evidence="2" id="KW-1133">Transmembrane helix</keyword>